<organism evidence="1 2">
    <name type="scientific">Sclerotinia nivalis</name>
    <dbReference type="NCBI Taxonomy" id="352851"/>
    <lineage>
        <taxon>Eukaryota</taxon>
        <taxon>Fungi</taxon>
        <taxon>Dikarya</taxon>
        <taxon>Ascomycota</taxon>
        <taxon>Pezizomycotina</taxon>
        <taxon>Leotiomycetes</taxon>
        <taxon>Helotiales</taxon>
        <taxon>Sclerotiniaceae</taxon>
        <taxon>Sclerotinia</taxon>
    </lineage>
</organism>
<protein>
    <submittedName>
        <fullName evidence="1">Uncharacterized protein</fullName>
    </submittedName>
</protein>
<comment type="caution">
    <text evidence="1">The sequence shown here is derived from an EMBL/GenBank/DDBJ whole genome shotgun (WGS) entry which is preliminary data.</text>
</comment>
<dbReference type="Proteomes" id="UP001152300">
    <property type="component" value="Unassembled WGS sequence"/>
</dbReference>
<gene>
    <name evidence="1" type="ORF">OCU04_010905</name>
</gene>
<evidence type="ECO:0000313" key="2">
    <source>
        <dbReference type="Proteomes" id="UP001152300"/>
    </source>
</evidence>
<sequence>MNPTHHEPLWTTKLKLKLRSWKNSLNTCQKSSLWSSRLQTLTAPEVSDSKKACPLTYILPRNGPDPMMMRSKCIPYLVIYEDSAFYAIHDVHPTSFLDNPGPWYRLAKPNHLKDVAAFLQ</sequence>
<reference evidence="1" key="1">
    <citation type="submission" date="2022-11" db="EMBL/GenBank/DDBJ databases">
        <title>Genome Resource of Sclerotinia nivalis Strain SnTB1, a Plant Pathogen Isolated from American Ginseng.</title>
        <authorList>
            <person name="Fan S."/>
        </authorList>
    </citation>
    <scope>NUCLEOTIDE SEQUENCE</scope>
    <source>
        <strain evidence="1">SnTB1</strain>
    </source>
</reference>
<evidence type="ECO:0000313" key="1">
    <source>
        <dbReference type="EMBL" id="KAJ8060594.1"/>
    </source>
</evidence>
<dbReference type="AlphaFoldDB" id="A0A9X0ADX9"/>
<name>A0A9X0ADX9_9HELO</name>
<dbReference type="EMBL" id="JAPEIS010000013">
    <property type="protein sequence ID" value="KAJ8060594.1"/>
    <property type="molecule type" value="Genomic_DNA"/>
</dbReference>
<keyword evidence="2" id="KW-1185">Reference proteome</keyword>
<proteinExistence type="predicted"/>
<accession>A0A9X0ADX9</accession>